<feature type="compositionally biased region" description="Polar residues" evidence="1">
    <location>
        <begin position="1"/>
        <end position="12"/>
    </location>
</feature>
<dbReference type="EMBL" id="OZ035839">
    <property type="protein sequence ID" value="CAL1586926.1"/>
    <property type="molecule type" value="Genomic_DNA"/>
</dbReference>
<sequence length="95" mass="10682">MHLSLSTSTSHPRLQPRPPDRALQLLTQGETGHKATCRGFVSRASRALQGVTPFSAKEPFVCGSERFRPRPSLYRPIRHFLTSHGQERVPLITHV</sequence>
<reference evidence="2 3" key="1">
    <citation type="submission" date="2024-04" db="EMBL/GenBank/DDBJ databases">
        <authorList>
            <person name="Waldvogel A.-M."/>
            <person name="Schoenle A."/>
        </authorList>
    </citation>
    <scope>NUCLEOTIDE SEQUENCE [LARGE SCALE GENOMIC DNA]</scope>
</reference>
<gene>
    <name evidence="2" type="ORF">KC01_LOCUS16907</name>
</gene>
<evidence type="ECO:0000313" key="3">
    <source>
        <dbReference type="Proteomes" id="UP001497482"/>
    </source>
</evidence>
<accession>A0AAV2KCT6</accession>
<name>A0AAV2KCT6_KNICA</name>
<proteinExistence type="predicted"/>
<dbReference type="AlphaFoldDB" id="A0AAV2KCT6"/>
<evidence type="ECO:0000256" key="1">
    <source>
        <dbReference type="SAM" id="MobiDB-lite"/>
    </source>
</evidence>
<feature type="region of interest" description="Disordered" evidence="1">
    <location>
        <begin position="1"/>
        <end position="20"/>
    </location>
</feature>
<organism evidence="2 3">
    <name type="scientific">Knipowitschia caucasica</name>
    <name type="common">Caucasian dwarf goby</name>
    <name type="synonym">Pomatoschistus caucasicus</name>
    <dbReference type="NCBI Taxonomy" id="637954"/>
    <lineage>
        <taxon>Eukaryota</taxon>
        <taxon>Metazoa</taxon>
        <taxon>Chordata</taxon>
        <taxon>Craniata</taxon>
        <taxon>Vertebrata</taxon>
        <taxon>Euteleostomi</taxon>
        <taxon>Actinopterygii</taxon>
        <taxon>Neopterygii</taxon>
        <taxon>Teleostei</taxon>
        <taxon>Neoteleostei</taxon>
        <taxon>Acanthomorphata</taxon>
        <taxon>Gobiaria</taxon>
        <taxon>Gobiiformes</taxon>
        <taxon>Gobioidei</taxon>
        <taxon>Gobiidae</taxon>
        <taxon>Gobiinae</taxon>
        <taxon>Knipowitschia</taxon>
    </lineage>
</organism>
<protein>
    <submittedName>
        <fullName evidence="2">Uncharacterized protein</fullName>
    </submittedName>
</protein>
<keyword evidence="3" id="KW-1185">Reference proteome</keyword>
<dbReference type="Proteomes" id="UP001497482">
    <property type="component" value="Chromosome 17"/>
</dbReference>
<evidence type="ECO:0000313" key="2">
    <source>
        <dbReference type="EMBL" id="CAL1586926.1"/>
    </source>
</evidence>